<keyword evidence="2" id="KW-0863">Zinc-finger</keyword>
<organism evidence="5 6">
    <name type="scientific">Cryptolaemus montrouzieri</name>
    <dbReference type="NCBI Taxonomy" id="559131"/>
    <lineage>
        <taxon>Eukaryota</taxon>
        <taxon>Metazoa</taxon>
        <taxon>Ecdysozoa</taxon>
        <taxon>Arthropoda</taxon>
        <taxon>Hexapoda</taxon>
        <taxon>Insecta</taxon>
        <taxon>Pterygota</taxon>
        <taxon>Neoptera</taxon>
        <taxon>Endopterygota</taxon>
        <taxon>Coleoptera</taxon>
        <taxon>Polyphaga</taxon>
        <taxon>Cucujiformia</taxon>
        <taxon>Coccinelloidea</taxon>
        <taxon>Coccinellidae</taxon>
        <taxon>Scymninae</taxon>
        <taxon>Scymnini</taxon>
        <taxon>Cryptolaemus</taxon>
    </lineage>
</organism>
<keyword evidence="6" id="KW-1185">Reference proteome</keyword>
<evidence type="ECO:0000256" key="2">
    <source>
        <dbReference type="ARBA" id="ARBA00022771"/>
    </source>
</evidence>
<reference evidence="5 6" key="1">
    <citation type="journal article" date="2021" name="BMC Biol.">
        <title>Horizontally acquired antibacterial genes associated with adaptive radiation of ladybird beetles.</title>
        <authorList>
            <person name="Li H.S."/>
            <person name="Tang X.F."/>
            <person name="Huang Y.H."/>
            <person name="Xu Z.Y."/>
            <person name="Chen M.L."/>
            <person name="Du X.Y."/>
            <person name="Qiu B.Y."/>
            <person name="Chen P.T."/>
            <person name="Zhang W."/>
            <person name="Slipinski A."/>
            <person name="Escalona H.E."/>
            <person name="Waterhouse R.M."/>
            <person name="Zwick A."/>
            <person name="Pang H."/>
        </authorList>
    </citation>
    <scope>NUCLEOTIDE SEQUENCE [LARGE SCALE GENOMIC DNA]</scope>
    <source>
        <strain evidence="5">SYSU2018</strain>
    </source>
</reference>
<accession>A0ABD2NFV6</accession>
<protein>
    <recommendedName>
        <fullName evidence="4">Zinc finger PHD-type domain-containing protein</fullName>
    </recommendedName>
</protein>
<dbReference type="InterPro" id="IPR001965">
    <property type="entry name" value="Znf_PHD"/>
</dbReference>
<evidence type="ECO:0000256" key="1">
    <source>
        <dbReference type="ARBA" id="ARBA00022723"/>
    </source>
</evidence>
<dbReference type="EMBL" id="JABFTP020000103">
    <property type="protein sequence ID" value="KAL3277576.1"/>
    <property type="molecule type" value="Genomic_DNA"/>
</dbReference>
<dbReference type="InterPro" id="IPR013083">
    <property type="entry name" value="Znf_RING/FYVE/PHD"/>
</dbReference>
<comment type="caution">
    <text evidence="5">The sequence shown here is derived from an EMBL/GenBank/DDBJ whole genome shotgun (WGS) entry which is preliminary data.</text>
</comment>
<sequence length="105" mass="11843">MDTTCVKCNKDCDLSSPSTSCCDSCSVAFHIKCLPIGGNELRVIEQRKKRSLFFFCDDCKGAIKRLPHILRCYDEIKFGLKTLNVLKKDSLISHDALVAEINDRD</sequence>
<proteinExistence type="predicted"/>
<evidence type="ECO:0000313" key="6">
    <source>
        <dbReference type="Proteomes" id="UP001516400"/>
    </source>
</evidence>
<name>A0ABD2NFV6_9CUCU</name>
<dbReference type="GO" id="GO:0008270">
    <property type="term" value="F:zinc ion binding"/>
    <property type="evidence" value="ECO:0007669"/>
    <property type="project" value="UniProtKB-KW"/>
</dbReference>
<dbReference type="SUPFAM" id="SSF57903">
    <property type="entry name" value="FYVE/PHD zinc finger"/>
    <property type="match status" value="1"/>
</dbReference>
<evidence type="ECO:0000259" key="4">
    <source>
        <dbReference type="SMART" id="SM00249"/>
    </source>
</evidence>
<dbReference type="InterPro" id="IPR011011">
    <property type="entry name" value="Znf_FYVE_PHD"/>
</dbReference>
<evidence type="ECO:0000313" key="5">
    <source>
        <dbReference type="EMBL" id="KAL3277576.1"/>
    </source>
</evidence>
<feature type="domain" description="Zinc finger PHD-type" evidence="4">
    <location>
        <begin position="4"/>
        <end position="60"/>
    </location>
</feature>
<keyword evidence="3" id="KW-0862">Zinc</keyword>
<keyword evidence="1" id="KW-0479">Metal-binding</keyword>
<evidence type="ECO:0000256" key="3">
    <source>
        <dbReference type="ARBA" id="ARBA00022833"/>
    </source>
</evidence>
<dbReference type="AlphaFoldDB" id="A0ABD2NFV6"/>
<gene>
    <name evidence="5" type="ORF">HHI36_012919</name>
</gene>
<dbReference type="Proteomes" id="UP001516400">
    <property type="component" value="Unassembled WGS sequence"/>
</dbReference>
<dbReference type="SMART" id="SM00249">
    <property type="entry name" value="PHD"/>
    <property type="match status" value="1"/>
</dbReference>
<dbReference type="Gene3D" id="3.30.40.10">
    <property type="entry name" value="Zinc/RING finger domain, C3HC4 (zinc finger)"/>
    <property type="match status" value="1"/>
</dbReference>